<dbReference type="InterPro" id="IPR011701">
    <property type="entry name" value="MFS"/>
</dbReference>
<dbReference type="GO" id="GO:0022857">
    <property type="term" value="F:transmembrane transporter activity"/>
    <property type="evidence" value="ECO:0007669"/>
    <property type="project" value="InterPro"/>
</dbReference>
<feature type="transmembrane region" description="Helical" evidence="5">
    <location>
        <begin position="80"/>
        <end position="102"/>
    </location>
</feature>
<dbReference type="InterPro" id="IPR020846">
    <property type="entry name" value="MFS_dom"/>
</dbReference>
<feature type="transmembrane region" description="Helical" evidence="5">
    <location>
        <begin position="301"/>
        <end position="320"/>
    </location>
</feature>
<dbReference type="PROSITE" id="PS50850">
    <property type="entry name" value="MFS"/>
    <property type="match status" value="1"/>
</dbReference>
<evidence type="ECO:0000256" key="2">
    <source>
        <dbReference type="ARBA" id="ARBA00022692"/>
    </source>
</evidence>
<dbReference type="Proteomes" id="UP000290365">
    <property type="component" value="Chromosome"/>
</dbReference>
<feature type="transmembrane region" description="Helical" evidence="5">
    <location>
        <begin position="205"/>
        <end position="225"/>
    </location>
</feature>
<keyword evidence="4 5" id="KW-0472">Membrane</keyword>
<feature type="transmembrane region" description="Helical" evidence="5">
    <location>
        <begin position="257"/>
        <end position="281"/>
    </location>
</feature>
<feature type="transmembrane region" description="Helical" evidence="5">
    <location>
        <begin position="356"/>
        <end position="373"/>
    </location>
</feature>
<evidence type="ECO:0000256" key="1">
    <source>
        <dbReference type="ARBA" id="ARBA00004651"/>
    </source>
</evidence>
<keyword evidence="2 5" id="KW-0812">Transmembrane</keyword>
<feature type="transmembrane region" description="Helical" evidence="5">
    <location>
        <begin position="39"/>
        <end position="60"/>
    </location>
</feature>
<dbReference type="RefSeq" id="WP_129887920.1">
    <property type="nucleotide sequence ID" value="NZ_CP035758.1"/>
</dbReference>
<dbReference type="PANTHER" id="PTHR23528:SF1">
    <property type="entry name" value="MAJOR FACILITATOR SUPERFAMILY (MFS) PROFILE DOMAIN-CONTAINING PROTEIN"/>
    <property type="match status" value="1"/>
</dbReference>
<gene>
    <name evidence="7" type="ORF">EPA93_12915</name>
</gene>
<feature type="domain" description="Major facilitator superfamily (MFS) profile" evidence="6">
    <location>
        <begin position="37"/>
        <end position="450"/>
    </location>
</feature>
<organism evidence="7 8">
    <name type="scientific">Ktedonosporobacter rubrisoli</name>
    <dbReference type="NCBI Taxonomy" id="2509675"/>
    <lineage>
        <taxon>Bacteria</taxon>
        <taxon>Bacillati</taxon>
        <taxon>Chloroflexota</taxon>
        <taxon>Ktedonobacteria</taxon>
        <taxon>Ktedonobacterales</taxon>
        <taxon>Ktedonosporobacteraceae</taxon>
        <taxon>Ktedonosporobacter</taxon>
    </lineage>
</organism>
<dbReference type="AlphaFoldDB" id="A0A4P6JQ14"/>
<dbReference type="OrthoDB" id="9796441at2"/>
<feature type="transmembrane region" description="Helical" evidence="5">
    <location>
        <begin position="136"/>
        <end position="160"/>
    </location>
</feature>
<evidence type="ECO:0000313" key="7">
    <source>
        <dbReference type="EMBL" id="QBD76856.1"/>
    </source>
</evidence>
<feature type="transmembrane region" description="Helical" evidence="5">
    <location>
        <begin position="423"/>
        <end position="443"/>
    </location>
</feature>
<keyword evidence="3 5" id="KW-1133">Transmembrane helix</keyword>
<evidence type="ECO:0000256" key="4">
    <source>
        <dbReference type="ARBA" id="ARBA00023136"/>
    </source>
</evidence>
<reference evidence="7 8" key="1">
    <citation type="submission" date="2019-01" db="EMBL/GenBank/DDBJ databases">
        <title>Ktedonosporobacter rubrisoli SCAWS-G2.</title>
        <authorList>
            <person name="Huang Y."/>
            <person name="Yan B."/>
        </authorList>
    </citation>
    <scope>NUCLEOTIDE SEQUENCE [LARGE SCALE GENOMIC DNA]</scope>
    <source>
        <strain evidence="7 8">SCAWS-G2</strain>
    </source>
</reference>
<dbReference type="EMBL" id="CP035758">
    <property type="protein sequence ID" value="QBD76856.1"/>
    <property type="molecule type" value="Genomic_DNA"/>
</dbReference>
<feature type="transmembrane region" description="Helical" evidence="5">
    <location>
        <begin position="172"/>
        <end position="193"/>
    </location>
</feature>
<dbReference type="PANTHER" id="PTHR23528">
    <property type="match status" value="1"/>
</dbReference>
<protein>
    <submittedName>
        <fullName evidence="7">MFS transporter</fullName>
    </submittedName>
</protein>
<name>A0A4P6JQ14_KTERU</name>
<dbReference type="KEGG" id="kbs:EPA93_12915"/>
<feature type="transmembrane region" description="Helical" evidence="5">
    <location>
        <begin position="114"/>
        <end position="130"/>
    </location>
</feature>
<feature type="transmembrane region" description="Helical" evidence="5">
    <location>
        <begin position="332"/>
        <end position="350"/>
    </location>
</feature>
<evidence type="ECO:0000256" key="3">
    <source>
        <dbReference type="ARBA" id="ARBA00022989"/>
    </source>
</evidence>
<evidence type="ECO:0000256" key="5">
    <source>
        <dbReference type="SAM" id="Phobius"/>
    </source>
</evidence>
<proteinExistence type="predicted"/>
<dbReference type="InterPro" id="IPR036259">
    <property type="entry name" value="MFS_trans_sf"/>
</dbReference>
<evidence type="ECO:0000259" key="6">
    <source>
        <dbReference type="PROSITE" id="PS50850"/>
    </source>
</evidence>
<comment type="subcellular location">
    <subcellularLocation>
        <location evidence="1">Cell membrane</location>
        <topology evidence="1">Multi-pass membrane protein</topology>
    </subcellularLocation>
</comment>
<sequence>MEEEIIRSPEVLSQTLNAADDVITDVPEALRPPTKPVGLGLPAGIAIATVSWLAVGLPILSLLLPEQINRLDPIHKVATLGIILTLGGLAGVISPPLGGALSDRTTARIGRRRPWILGGMLGVVAGLLLASQANTILFIAIGWIVINCCGNLLLAILNILMPDRIPEKERGTASAIIGLALPISTVLGMLLVTTVLNLTGQSIPIAYSALIAIIILLAGGFVLFYREPRLPKGAMPPFRLGEFVAGFWISPRQFPDFAYAWITRFLVFLAFFTISSFSNFFLRDVVHYAQLFPGHTVAEGMTIVTTISTVGSLVATLLGGIISDRFQRRKPFVIGATVLLALSLLIPALIHTWPAVIVSFALQGIGIGAYNAVDMALITQVLPRAESRGKDLGVMVIALNVAQFLAPSVGALAISIFASSVEAGYTSLFLVATVLTLLGAVLVQPIKSVR</sequence>
<dbReference type="SUPFAM" id="SSF103473">
    <property type="entry name" value="MFS general substrate transporter"/>
    <property type="match status" value="1"/>
</dbReference>
<dbReference type="Gene3D" id="1.20.1250.20">
    <property type="entry name" value="MFS general substrate transporter like domains"/>
    <property type="match status" value="2"/>
</dbReference>
<keyword evidence="8" id="KW-1185">Reference proteome</keyword>
<dbReference type="GO" id="GO:0005886">
    <property type="term" value="C:plasma membrane"/>
    <property type="evidence" value="ECO:0007669"/>
    <property type="project" value="UniProtKB-SubCell"/>
</dbReference>
<dbReference type="Pfam" id="PF07690">
    <property type="entry name" value="MFS_1"/>
    <property type="match status" value="2"/>
</dbReference>
<feature type="transmembrane region" description="Helical" evidence="5">
    <location>
        <begin position="394"/>
        <end position="417"/>
    </location>
</feature>
<accession>A0A4P6JQ14</accession>
<evidence type="ECO:0000313" key="8">
    <source>
        <dbReference type="Proteomes" id="UP000290365"/>
    </source>
</evidence>